<evidence type="ECO:0000313" key="1">
    <source>
        <dbReference type="EMBL" id="GLC89574.1"/>
    </source>
</evidence>
<name>A0ABQ5NML9_9BACI</name>
<gene>
    <name evidence="1" type="ORF">LYSBPC_27010</name>
</gene>
<keyword evidence="2" id="KW-1185">Reference proteome</keyword>
<comment type="caution">
    <text evidence="1">The sequence shown here is derived from an EMBL/GenBank/DDBJ whole genome shotgun (WGS) entry which is preliminary data.</text>
</comment>
<sequence>MKDVVAFDVNKGKSTGIVYNPYKYEFRYFT</sequence>
<protein>
    <submittedName>
        <fullName evidence="1">Uncharacterized protein</fullName>
    </submittedName>
</protein>
<dbReference type="EMBL" id="BRZA01000003">
    <property type="protein sequence ID" value="GLC89574.1"/>
    <property type="molecule type" value="Genomic_DNA"/>
</dbReference>
<organism evidence="1 2">
    <name type="scientific">Lysinibacillus piscis</name>
    <dbReference type="NCBI Taxonomy" id="2518931"/>
    <lineage>
        <taxon>Bacteria</taxon>
        <taxon>Bacillati</taxon>
        <taxon>Bacillota</taxon>
        <taxon>Bacilli</taxon>
        <taxon>Bacillales</taxon>
        <taxon>Bacillaceae</taxon>
        <taxon>Lysinibacillus</taxon>
    </lineage>
</organism>
<accession>A0ABQ5NML9</accession>
<dbReference type="Proteomes" id="UP001065593">
    <property type="component" value="Unassembled WGS sequence"/>
</dbReference>
<proteinExistence type="predicted"/>
<reference evidence="1" key="1">
    <citation type="submission" date="2022-08" db="EMBL/GenBank/DDBJ databases">
        <title>Draft genome sequence of Lysinibacillus sp. strain KH24.</title>
        <authorList>
            <person name="Kanbe H."/>
            <person name="Itoh H."/>
        </authorList>
    </citation>
    <scope>NUCLEOTIDE SEQUENCE</scope>
    <source>
        <strain evidence="1">KH24</strain>
    </source>
</reference>
<evidence type="ECO:0000313" key="2">
    <source>
        <dbReference type="Proteomes" id="UP001065593"/>
    </source>
</evidence>